<dbReference type="AlphaFoldDB" id="A0AAV7QPY7"/>
<protein>
    <submittedName>
        <fullName evidence="1">Uncharacterized protein</fullName>
    </submittedName>
</protein>
<gene>
    <name evidence="1" type="ORF">NDU88_006772</name>
</gene>
<keyword evidence="2" id="KW-1185">Reference proteome</keyword>
<dbReference type="EMBL" id="JANPWB010000010">
    <property type="protein sequence ID" value="KAJ1140420.1"/>
    <property type="molecule type" value="Genomic_DNA"/>
</dbReference>
<name>A0AAV7QPY7_PLEWA</name>
<sequence>MEIRRSRCGCDHALEEDGRHALDPANESDEKFVEDEQVALLFDEGKDGVNIVEWKKAMETEKELQKVWCTEVVETVGVFLVIAEDQEKDISKELMTKKEKMNGNDGENEVKDGV</sequence>
<proteinExistence type="predicted"/>
<accession>A0AAV7QPY7</accession>
<dbReference type="Proteomes" id="UP001066276">
    <property type="component" value="Chromosome 6"/>
</dbReference>
<reference evidence="1" key="1">
    <citation type="journal article" date="2022" name="bioRxiv">
        <title>Sequencing and chromosome-scale assembly of the giantPleurodeles waltlgenome.</title>
        <authorList>
            <person name="Brown T."/>
            <person name="Elewa A."/>
            <person name="Iarovenko S."/>
            <person name="Subramanian E."/>
            <person name="Araus A.J."/>
            <person name="Petzold A."/>
            <person name="Susuki M."/>
            <person name="Suzuki K.-i.T."/>
            <person name="Hayashi T."/>
            <person name="Toyoda A."/>
            <person name="Oliveira C."/>
            <person name="Osipova E."/>
            <person name="Leigh N.D."/>
            <person name="Simon A."/>
            <person name="Yun M.H."/>
        </authorList>
    </citation>
    <scope>NUCLEOTIDE SEQUENCE</scope>
    <source>
        <strain evidence="1">20211129_DDA</strain>
        <tissue evidence="1">Liver</tissue>
    </source>
</reference>
<organism evidence="1 2">
    <name type="scientific">Pleurodeles waltl</name>
    <name type="common">Iberian ribbed newt</name>
    <dbReference type="NCBI Taxonomy" id="8319"/>
    <lineage>
        <taxon>Eukaryota</taxon>
        <taxon>Metazoa</taxon>
        <taxon>Chordata</taxon>
        <taxon>Craniata</taxon>
        <taxon>Vertebrata</taxon>
        <taxon>Euteleostomi</taxon>
        <taxon>Amphibia</taxon>
        <taxon>Batrachia</taxon>
        <taxon>Caudata</taxon>
        <taxon>Salamandroidea</taxon>
        <taxon>Salamandridae</taxon>
        <taxon>Pleurodelinae</taxon>
        <taxon>Pleurodeles</taxon>
    </lineage>
</organism>
<evidence type="ECO:0000313" key="1">
    <source>
        <dbReference type="EMBL" id="KAJ1140420.1"/>
    </source>
</evidence>
<evidence type="ECO:0000313" key="2">
    <source>
        <dbReference type="Proteomes" id="UP001066276"/>
    </source>
</evidence>
<comment type="caution">
    <text evidence="1">The sequence shown here is derived from an EMBL/GenBank/DDBJ whole genome shotgun (WGS) entry which is preliminary data.</text>
</comment>